<keyword evidence="2" id="KW-1185">Reference proteome</keyword>
<evidence type="ECO:0000313" key="1">
    <source>
        <dbReference type="EMBL" id="KAH7934179.1"/>
    </source>
</evidence>
<evidence type="ECO:0000313" key="2">
    <source>
        <dbReference type="Proteomes" id="UP000821865"/>
    </source>
</evidence>
<comment type="caution">
    <text evidence="1">The sequence shown here is derived from an EMBL/GenBank/DDBJ whole genome shotgun (WGS) entry which is preliminary data.</text>
</comment>
<sequence>MSHCADITPDDRGVAEARHSARSEELSGSASPQDPRCTTVQTRSRTQILVARSPSRLPYLAVCSVGLLMVAVGVAVTTYKLHAGDAIMDLFNRSMELLRRGGNGSASGGGDGNILAGADASYLTKHERKVLGTKSTCKSDVCLWAEGYLHGRLNSTVNPCTDFYAHVCSRHWMALDLEVQSRAYMERAAGMMMADIEKFFREYLKENEERYHKYPGVFLHQAISLLPKCESEEKNDKNFTSLRSLLAEYNLGSWPYMKAPRGANIVTVSAYVDRDLGVFPFARVFLRRPFEDDRGYTVHIDAPSLTLRRRVGQLDHTGKWDWKGYLTILFQDIETLQNDKPVALMNHEYISKLSAVINETDTVTLLNYVGYRLVVHLSPLLAKAASPLLRLSHDDYLEFVPDRRQACMHLLERLYRHGMRFFGRMTFSKSNSTLLLKHYDYSLSGLEVQLKNSMTDRLLSSSSWLDPLDDINTIANYYNFNAPPLDPSHLIGSFRELQASTMNTYWETKPPNDDLDARYDHTALSPGHEYFFGRNVLFIPHANIAFLNDITKSIDPILFPLVLAEIFRGMFGAVDRRGATVDHNLAVATWWNADEISKFSQLELCFQDQYYVEIRDLIGDNFEARLKLEENIADNAIIGPLHDMYMKILMSQDGADKLKITVDDRQLDMEQLFFVLYAVGLCDNPNRDTWIRKLKFGDIPGRLRVNIPLMNFAKFSAAFGCAASMPMNPTHPDVTININCHVVASWASTSHRRRRRSFSLDQRGLRYAAMSLIADDRGGDVQDDREEQPLPASSRSEELSGSVSPSDSKCTTVQTRSRSQMLAPRSPQRLPYMAVCSVGLIVVIAGLTITAYKFQAGDAVITLFKHSMAFLRRGANASATGVGESGSLHEVDSRHLVKQERKVVPSKSTCRSDVCAWTENYLRGRIDTAVNPCVDFYGHVCSRQWSSRDLDLLSRAYRERTAGMMMMDIERFFRDYLKENEDRYHKYPGVFLHQAISLLPKCQSEEKDDKNFTSMRALLEEYNLGNWPYKRAPRGSNIVAVSAFVDRDLGVFPFARVSLRKPFEDDRTYTVHIDVPSLTLKRYNLAYLDEPPKNFTQKIAIALSLFDKAQDVAEQAEAIGLLETKLHQSMSATRFIEFPDRIKSVGQLDGKGKWDWKAYLNILFQDIETFESDTPVAVLNHDYVTKLVPILNETDMVTLLNYVGYRIVVHVSPLLAKSASPLLRLSHDNYLEFVPDRRQACMHLLERLYKHGMRFFGRMTFSKNNSTLLLKHYDYSMSNLEVQLKSSMTDRLISSSSWLDRSAIGIGVDKLESMRVVFLGSTDDVNTIASYYNFNAQPLDPSHLVESFRELQAGTMNVYWETRPPKDDFDARYDHTALSPGHEHFFGRNVVFIPHANIAFLNDITKNIDPIFFPLILTEIFRGMFGAVDRRGATVDHNLAVATWWNADEISKFSQLELCFQDQYYVEIADLVGDSFEARLRLEENIADNAIIAPLYDMYMKALLSQDGADKLKISLDGRQLNMEQLFFVLYAVGLCDNPNSDVWKRKLKFREIPGKLRVNIPLKNFAKFSTAFNCPMGAPMNPTRKCTVW</sequence>
<dbReference type="Proteomes" id="UP000821865">
    <property type="component" value="Chromosome 9"/>
</dbReference>
<proteinExistence type="predicted"/>
<name>A0ACB8C5T0_DERSI</name>
<gene>
    <name evidence="1" type="ORF">HPB49_022476</name>
</gene>
<reference evidence="1" key="1">
    <citation type="submission" date="2020-05" db="EMBL/GenBank/DDBJ databases">
        <title>Large-scale comparative analyses of tick genomes elucidate their genetic diversity and vector capacities.</title>
        <authorList>
            <person name="Jia N."/>
            <person name="Wang J."/>
            <person name="Shi W."/>
            <person name="Du L."/>
            <person name="Sun Y."/>
            <person name="Zhan W."/>
            <person name="Jiang J."/>
            <person name="Wang Q."/>
            <person name="Zhang B."/>
            <person name="Ji P."/>
            <person name="Sakyi L.B."/>
            <person name="Cui X."/>
            <person name="Yuan T."/>
            <person name="Jiang B."/>
            <person name="Yang W."/>
            <person name="Lam T.T.-Y."/>
            <person name="Chang Q."/>
            <person name="Ding S."/>
            <person name="Wang X."/>
            <person name="Zhu J."/>
            <person name="Ruan X."/>
            <person name="Zhao L."/>
            <person name="Wei J."/>
            <person name="Que T."/>
            <person name="Du C."/>
            <person name="Cheng J."/>
            <person name="Dai P."/>
            <person name="Han X."/>
            <person name="Huang E."/>
            <person name="Gao Y."/>
            <person name="Liu J."/>
            <person name="Shao H."/>
            <person name="Ye R."/>
            <person name="Li L."/>
            <person name="Wei W."/>
            <person name="Wang X."/>
            <person name="Wang C."/>
            <person name="Yang T."/>
            <person name="Huo Q."/>
            <person name="Li W."/>
            <person name="Guo W."/>
            <person name="Chen H."/>
            <person name="Zhou L."/>
            <person name="Ni X."/>
            <person name="Tian J."/>
            <person name="Zhou Y."/>
            <person name="Sheng Y."/>
            <person name="Liu T."/>
            <person name="Pan Y."/>
            <person name="Xia L."/>
            <person name="Li J."/>
            <person name="Zhao F."/>
            <person name="Cao W."/>
        </authorList>
    </citation>
    <scope>NUCLEOTIDE SEQUENCE</scope>
    <source>
        <strain evidence="1">Dsil-2018</strain>
    </source>
</reference>
<dbReference type="EMBL" id="CM023478">
    <property type="protein sequence ID" value="KAH7934179.1"/>
    <property type="molecule type" value="Genomic_DNA"/>
</dbReference>
<accession>A0ACB8C5T0</accession>
<protein>
    <submittedName>
        <fullName evidence="1">Uncharacterized protein</fullName>
    </submittedName>
</protein>
<organism evidence="1 2">
    <name type="scientific">Dermacentor silvarum</name>
    <name type="common">Tick</name>
    <dbReference type="NCBI Taxonomy" id="543639"/>
    <lineage>
        <taxon>Eukaryota</taxon>
        <taxon>Metazoa</taxon>
        <taxon>Ecdysozoa</taxon>
        <taxon>Arthropoda</taxon>
        <taxon>Chelicerata</taxon>
        <taxon>Arachnida</taxon>
        <taxon>Acari</taxon>
        <taxon>Parasitiformes</taxon>
        <taxon>Ixodida</taxon>
        <taxon>Ixodoidea</taxon>
        <taxon>Ixodidae</taxon>
        <taxon>Rhipicephalinae</taxon>
        <taxon>Dermacentor</taxon>
    </lineage>
</organism>